<evidence type="ECO:0008006" key="4">
    <source>
        <dbReference type="Google" id="ProtNLM"/>
    </source>
</evidence>
<dbReference type="Proteomes" id="UP000800093">
    <property type="component" value="Unassembled WGS sequence"/>
</dbReference>
<accession>A0A9P4K7F5</accession>
<keyword evidence="1" id="KW-0040">ANK repeat</keyword>
<keyword evidence="3" id="KW-1185">Reference proteome</keyword>
<evidence type="ECO:0000256" key="1">
    <source>
        <dbReference type="PROSITE-ProRule" id="PRU00023"/>
    </source>
</evidence>
<name>A0A9P4K7F5_9PLEO</name>
<comment type="caution">
    <text evidence="2">The sequence shown here is derived from an EMBL/GenBank/DDBJ whole genome shotgun (WGS) entry which is preliminary data.</text>
</comment>
<dbReference type="SUPFAM" id="SSF48403">
    <property type="entry name" value="Ankyrin repeat"/>
    <property type="match status" value="1"/>
</dbReference>
<reference evidence="3" key="1">
    <citation type="journal article" date="2020" name="Stud. Mycol.">
        <title>101 Dothideomycetes genomes: A test case for predicting lifestyles and emergence of pathogens.</title>
        <authorList>
            <person name="Haridas S."/>
            <person name="Albert R."/>
            <person name="Binder M."/>
            <person name="Bloem J."/>
            <person name="LaButti K."/>
            <person name="Salamov A."/>
            <person name="Andreopoulos B."/>
            <person name="Baker S."/>
            <person name="Barry K."/>
            <person name="Bills G."/>
            <person name="Bluhm B."/>
            <person name="Cannon C."/>
            <person name="Castanera R."/>
            <person name="Culley D."/>
            <person name="Daum C."/>
            <person name="Ezra D."/>
            <person name="Gonzalez J."/>
            <person name="Henrissat B."/>
            <person name="Kuo A."/>
            <person name="Liang C."/>
            <person name="Lipzen A."/>
            <person name="Lutzoni F."/>
            <person name="Magnuson J."/>
            <person name="Mondo S."/>
            <person name="Nolan M."/>
            <person name="Ohm R."/>
            <person name="Pangilinan J."/>
            <person name="Park H.-J."/>
            <person name="Ramirez L."/>
            <person name="Alfaro M."/>
            <person name="Sun H."/>
            <person name="Tritt A."/>
            <person name="Yoshinaga Y."/>
            <person name="Zwiers L.-H."/>
            <person name="Turgeon B."/>
            <person name="Goodwin S."/>
            <person name="Spatafora J."/>
            <person name="Crous P."/>
            <person name="Grigoriev I."/>
        </authorList>
    </citation>
    <scope>NUCLEOTIDE SEQUENCE [LARGE SCALE GENOMIC DNA]</scope>
    <source>
        <strain evidence="3">CBS 304.66</strain>
    </source>
</reference>
<dbReference type="Pfam" id="PF12796">
    <property type="entry name" value="Ank_2"/>
    <property type="match status" value="1"/>
</dbReference>
<dbReference type="EMBL" id="ML986671">
    <property type="protein sequence ID" value="KAF2260869.1"/>
    <property type="molecule type" value="Genomic_DNA"/>
</dbReference>
<evidence type="ECO:0000313" key="3">
    <source>
        <dbReference type="Proteomes" id="UP000800093"/>
    </source>
</evidence>
<feature type="non-terminal residue" evidence="2">
    <location>
        <position position="1"/>
    </location>
</feature>
<feature type="non-terminal residue" evidence="2">
    <location>
        <position position="68"/>
    </location>
</feature>
<sequence>INSRGENWHSALNIAASQVPCRNVALLLDASAIIELEGGPFGTPLMGACQAGNLEAVKLLVHRGAAIS</sequence>
<organism evidence="2 3">
    <name type="scientific">Lojkania enalia</name>
    <dbReference type="NCBI Taxonomy" id="147567"/>
    <lineage>
        <taxon>Eukaryota</taxon>
        <taxon>Fungi</taxon>
        <taxon>Dikarya</taxon>
        <taxon>Ascomycota</taxon>
        <taxon>Pezizomycotina</taxon>
        <taxon>Dothideomycetes</taxon>
        <taxon>Pleosporomycetidae</taxon>
        <taxon>Pleosporales</taxon>
        <taxon>Pleosporales incertae sedis</taxon>
        <taxon>Lojkania</taxon>
    </lineage>
</organism>
<evidence type="ECO:0000313" key="2">
    <source>
        <dbReference type="EMBL" id="KAF2260869.1"/>
    </source>
</evidence>
<dbReference type="InterPro" id="IPR002110">
    <property type="entry name" value="Ankyrin_rpt"/>
</dbReference>
<dbReference type="AlphaFoldDB" id="A0A9P4K7F5"/>
<dbReference type="PROSITE" id="PS50297">
    <property type="entry name" value="ANK_REP_REGION"/>
    <property type="match status" value="1"/>
</dbReference>
<dbReference type="OrthoDB" id="194358at2759"/>
<proteinExistence type="predicted"/>
<protein>
    <recommendedName>
        <fullName evidence="4">ANK_REP_REGION domain-containing protein</fullName>
    </recommendedName>
</protein>
<dbReference type="PROSITE" id="PS50088">
    <property type="entry name" value="ANK_REPEAT"/>
    <property type="match status" value="1"/>
</dbReference>
<dbReference type="Gene3D" id="1.25.40.20">
    <property type="entry name" value="Ankyrin repeat-containing domain"/>
    <property type="match status" value="1"/>
</dbReference>
<gene>
    <name evidence="2" type="ORF">CC78DRAFT_428018</name>
</gene>
<dbReference type="InterPro" id="IPR036770">
    <property type="entry name" value="Ankyrin_rpt-contain_sf"/>
</dbReference>
<feature type="repeat" description="ANK" evidence="1">
    <location>
        <begin position="43"/>
        <end position="68"/>
    </location>
</feature>